<organism evidence="3">
    <name type="scientific">uncultured marine group II/III euryarchaeote SAT1000_33_E05</name>
    <dbReference type="NCBI Taxonomy" id="1456575"/>
    <lineage>
        <taxon>Archaea</taxon>
        <taxon>Methanobacteriati</taxon>
        <taxon>Methanobacteriota</taxon>
        <taxon>environmental samples</taxon>
    </lineage>
</organism>
<dbReference type="InterPro" id="IPR011032">
    <property type="entry name" value="GroES-like_sf"/>
</dbReference>
<accession>A0A075IEI8</accession>
<dbReference type="SUPFAM" id="SSF50129">
    <property type="entry name" value="GroES-like"/>
    <property type="match status" value="1"/>
</dbReference>
<dbReference type="InterPro" id="IPR013154">
    <property type="entry name" value="ADH-like_N"/>
</dbReference>
<dbReference type="InterPro" id="IPR052100">
    <property type="entry name" value="SV-ATPase_mito-regulator"/>
</dbReference>
<dbReference type="GO" id="GO:0044281">
    <property type="term" value="P:small molecule metabolic process"/>
    <property type="evidence" value="ECO:0007669"/>
    <property type="project" value="UniProtKB-ARBA"/>
</dbReference>
<evidence type="ECO:0000259" key="2">
    <source>
        <dbReference type="SMART" id="SM00829"/>
    </source>
</evidence>
<dbReference type="GO" id="GO:0016616">
    <property type="term" value="F:oxidoreductase activity, acting on the CH-OH group of donors, NAD or NADP as acceptor"/>
    <property type="evidence" value="ECO:0007669"/>
    <property type="project" value="UniProtKB-ARBA"/>
</dbReference>
<evidence type="ECO:0000256" key="1">
    <source>
        <dbReference type="ARBA" id="ARBA00023002"/>
    </source>
</evidence>
<dbReference type="Pfam" id="PF08240">
    <property type="entry name" value="ADH_N"/>
    <property type="match status" value="1"/>
</dbReference>
<dbReference type="AlphaFoldDB" id="A0A075IEI8"/>
<dbReference type="EMBL" id="KF901264">
    <property type="protein sequence ID" value="AIF24573.1"/>
    <property type="molecule type" value="Genomic_DNA"/>
</dbReference>
<dbReference type="SMART" id="SM00829">
    <property type="entry name" value="PKS_ER"/>
    <property type="match status" value="1"/>
</dbReference>
<dbReference type="InterPro" id="IPR036291">
    <property type="entry name" value="NAD(P)-bd_dom_sf"/>
</dbReference>
<dbReference type="PANTHER" id="PTHR44054:SF1">
    <property type="entry name" value="SYNAPTIC VESICLE MEMBRANE PROTEIN VAT-1 HOMOLOG"/>
    <property type="match status" value="1"/>
</dbReference>
<proteinExistence type="predicted"/>
<dbReference type="InterPro" id="IPR020843">
    <property type="entry name" value="ER"/>
</dbReference>
<dbReference type="GO" id="GO:0030554">
    <property type="term" value="F:adenyl nucleotide binding"/>
    <property type="evidence" value="ECO:0007669"/>
    <property type="project" value="UniProtKB-ARBA"/>
</dbReference>
<dbReference type="Gene3D" id="3.40.50.720">
    <property type="entry name" value="NAD(P)-binding Rossmann-like Domain"/>
    <property type="match status" value="1"/>
</dbReference>
<protein>
    <submittedName>
        <fullName evidence="3">Putative NADPH:quinone reductase</fullName>
    </submittedName>
</protein>
<dbReference type="GO" id="GO:0043168">
    <property type="term" value="F:anion binding"/>
    <property type="evidence" value="ECO:0007669"/>
    <property type="project" value="UniProtKB-ARBA"/>
</dbReference>
<dbReference type="PANTHER" id="PTHR44054">
    <property type="entry name" value="SYNAPTIC VESICLE MEMBRANE PROTEIN VAT-1 HOMOLOG-LIKE"/>
    <property type="match status" value="1"/>
</dbReference>
<dbReference type="Gene3D" id="3.90.180.10">
    <property type="entry name" value="Medium-chain alcohol dehydrogenases, catalytic domain"/>
    <property type="match status" value="1"/>
</dbReference>
<feature type="domain" description="Enoyl reductase (ER)" evidence="2">
    <location>
        <begin position="13"/>
        <end position="338"/>
    </location>
</feature>
<reference evidence="3" key="1">
    <citation type="journal article" date="2014" name="Genome Biol. Evol.">
        <title>Pangenome evidence for extensive interdomain horizontal transfer affecting lineage core and shell genes in uncultured planktonic thaumarchaeota and euryarchaeota.</title>
        <authorList>
            <person name="Deschamps P."/>
            <person name="Zivanovic Y."/>
            <person name="Moreira D."/>
            <person name="Rodriguez-Valera F."/>
            <person name="Lopez-Garcia P."/>
        </authorList>
    </citation>
    <scope>NUCLEOTIDE SEQUENCE</scope>
</reference>
<dbReference type="SUPFAM" id="SSF51735">
    <property type="entry name" value="NAD(P)-binding Rossmann-fold domains"/>
    <property type="match status" value="1"/>
</dbReference>
<evidence type="ECO:0000313" key="3">
    <source>
        <dbReference type="EMBL" id="AIF24573.1"/>
    </source>
</evidence>
<dbReference type="Pfam" id="PF00107">
    <property type="entry name" value="ADH_zinc_N"/>
    <property type="match status" value="1"/>
</dbReference>
<sequence length="341" mass="37006">MVKLRKVIYPQVGGVDSIRIVEVDDPVPGPGQVTVRIHRAGINFADLMMRQGLYGSNPEYPFTPGYEAAGEIIEAGDNVEDLRSGDRVLAMTGFGGYSEQIALDASRVIPLPDSISFDQAAAIPVTYGTAYHMLVHLGNLSKEDTVLVHHAAGGVGTAVAQICQAYGASLVVGTASSPKKEFVESMGMRFVDREAEDFVDVCKDNTGGKGVHHAIDPVGGSHVMRSYKALRRGGKLYYFGASAAVKGDKKSSLTALRMWASTPRFDPLKMMSSNKAVFGVHMGLLDDESVFRGHLKVLSEMLLKGQIDPVIDSVWRFEQVADAQKHIHDRKNRGKVLLDFS</sequence>
<keyword evidence="1" id="KW-0560">Oxidoreductase</keyword>
<dbReference type="InterPro" id="IPR013149">
    <property type="entry name" value="ADH-like_C"/>
</dbReference>
<name>A0A075IEI8_9EURY</name>